<dbReference type="EMBL" id="FUZO01000002">
    <property type="protein sequence ID" value="SKC67055.1"/>
    <property type="molecule type" value="Genomic_DNA"/>
</dbReference>
<accession>A0ABY1LN08</accession>
<dbReference type="Proteomes" id="UP000190827">
    <property type="component" value="Unassembled WGS sequence"/>
</dbReference>
<reference evidence="4 5" key="1">
    <citation type="submission" date="2017-02" db="EMBL/GenBank/DDBJ databases">
        <authorList>
            <person name="Varghese N."/>
            <person name="Submissions S."/>
        </authorList>
    </citation>
    <scope>NUCLEOTIDE SEQUENCE [LARGE SCALE GENOMIC DNA]</scope>
    <source>
        <strain evidence="4 5">VKM Ac-1787</strain>
    </source>
</reference>
<proteinExistence type="inferred from homology"/>
<dbReference type="Pfam" id="PF08450">
    <property type="entry name" value="SGL"/>
    <property type="match status" value="1"/>
</dbReference>
<dbReference type="InterPro" id="IPR013658">
    <property type="entry name" value="SGL"/>
</dbReference>
<evidence type="ECO:0000259" key="3">
    <source>
        <dbReference type="Pfam" id="PF08450"/>
    </source>
</evidence>
<comment type="similarity">
    <text evidence="1">Belongs to the SMP-30/CGR1 family.</text>
</comment>
<evidence type="ECO:0000313" key="4">
    <source>
        <dbReference type="EMBL" id="SKC67055.1"/>
    </source>
</evidence>
<dbReference type="SUPFAM" id="SSF63829">
    <property type="entry name" value="Calcium-dependent phosphotriesterase"/>
    <property type="match status" value="1"/>
</dbReference>
<evidence type="ECO:0000256" key="1">
    <source>
        <dbReference type="ARBA" id="ARBA00008853"/>
    </source>
</evidence>
<dbReference type="PANTHER" id="PTHR47572">
    <property type="entry name" value="LIPOPROTEIN-RELATED"/>
    <property type="match status" value="1"/>
</dbReference>
<organism evidence="4 5">
    <name type="scientific">Plantibacter cousiniae</name>
    <name type="common">nom. nud.</name>
    <dbReference type="NCBI Taxonomy" id="199709"/>
    <lineage>
        <taxon>Bacteria</taxon>
        <taxon>Bacillati</taxon>
        <taxon>Actinomycetota</taxon>
        <taxon>Actinomycetes</taxon>
        <taxon>Micrococcales</taxon>
        <taxon>Microbacteriaceae</taxon>
        <taxon>Plantibacter</taxon>
    </lineage>
</organism>
<dbReference type="PRINTS" id="PR01790">
    <property type="entry name" value="SMP30FAMILY"/>
</dbReference>
<evidence type="ECO:0000313" key="5">
    <source>
        <dbReference type="Proteomes" id="UP000190827"/>
    </source>
</evidence>
<evidence type="ECO:0000256" key="2">
    <source>
        <dbReference type="ARBA" id="ARBA00022801"/>
    </source>
</evidence>
<keyword evidence="2" id="KW-0378">Hydrolase</keyword>
<protein>
    <submittedName>
        <fullName evidence="4">Gluconolactonase</fullName>
    </submittedName>
</protein>
<dbReference type="PANTHER" id="PTHR47572:SF4">
    <property type="entry name" value="LACTONASE DRP35"/>
    <property type="match status" value="1"/>
</dbReference>
<feature type="domain" description="SMP-30/Gluconolactonase/LRE-like region" evidence="3">
    <location>
        <begin position="30"/>
        <end position="286"/>
    </location>
</feature>
<gene>
    <name evidence="4" type="ORF">SAMN06295973_2654</name>
</gene>
<dbReference type="InterPro" id="IPR051262">
    <property type="entry name" value="SMP-30/CGR1_Lactonase"/>
</dbReference>
<dbReference type="RefSeq" id="WP_079706425.1">
    <property type="nucleotide sequence ID" value="NZ_FUZO01000002.1"/>
</dbReference>
<name>A0ABY1LN08_9MICO</name>
<comment type="caution">
    <text evidence="4">The sequence shown here is derived from an EMBL/GenBank/DDBJ whole genome shotgun (WGS) entry which is preliminary data.</text>
</comment>
<dbReference type="InterPro" id="IPR011042">
    <property type="entry name" value="6-blade_b-propeller_TolB-like"/>
</dbReference>
<dbReference type="InterPro" id="IPR005511">
    <property type="entry name" value="SMP-30"/>
</dbReference>
<dbReference type="Gene3D" id="2.120.10.30">
    <property type="entry name" value="TolB, C-terminal domain"/>
    <property type="match status" value="1"/>
</dbReference>
<keyword evidence="5" id="KW-1185">Reference proteome</keyword>
<sequence length="307" mass="32796">MTDADVTMPASSPLLAEGAVLEHLYTGAIWSEGPAWIAETGRVRWSDIPNDRILEFDTATGETAVFRDGAEYTNGRTIDREGRVVQCSHGRRAVEIEGQDGPVTLVDRWAGGRFNSPNDVVVHSDGSIWFTDPPYGIDASGEEGHPGEQEYGGCYVFRLEPDTGAIEPVITAMVHPNGLAFSPDESILYVSDTATAVRRIAAYDVAADGVSVVAGDTPGRTFASTAVPASDGFRIDVDGNVWSSAGDGVEVFDPSGATILRIPVPERTANVCFGDPDGRTLYITASTSLYRIRTATRQSPRTVTPAQ</sequence>